<dbReference type="OrthoDB" id="10462217at2759"/>
<evidence type="ECO:0000256" key="1">
    <source>
        <dbReference type="SAM" id="MobiDB-lite"/>
    </source>
</evidence>
<keyword evidence="3" id="KW-1185">Reference proteome</keyword>
<feature type="compositionally biased region" description="Polar residues" evidence="1">
    <location>
        <begin position="227"/>
        <end position="239"/>
    </location>
</feature>
<proteinExistence type="predicted"/>
<feature type="compositionally biased region" description="Polar residues" evidence="1">
    <location>
        <begin position="187"/>
        <end position="200"/>
    </location>
</feature>
<feature type="region of interest" description="Disordered" evidence="1">
    <location>
        <begin position="1"/>
        <end position="20"/>
    </location>
</feature>
<gene>
    <name evidence="2" type="ORF">INT45_005737</name>
</gene>
<reference evidence="2 3" key="1">
    <citation type="submission" date="2020-12" db="EMBL/GenBank/DDBJ databases">
        <title>Metabolic potential, ecology and presence of endohyphal bacteria is reflected in genomic diversity of Mucoromycotina.</title>
        <authorList>
            <person name="Muszewska A."/>
            <person name="Okrasinska A."/>
            <person name="Steczkiewicz K."/>
            <person name="Drgas O."/>
            <person name="Orlowska M."/>
            <person name="Perlinska-Lenart U."/>
            <person name="Aleksandrzak-Piekarczyk T."/>
            <person name="Szatraj K."/>
            <person name="Zielenkiewicz U."/>
            <person name="Pilsyk S."/>
            <person name="Malc E."/>
            <person name="Mieczkowski P."/>
            <person name="Kruszewska J.S."/>
            <person name="Biernat P."/>
            <person name="Pawlowska J."/>
        </authorList>
    </citation>
    <scope>NUCLEOTIDE SEQUENCE [LARGE SCALE GENOMIC DNA]</scope>
    <source>
        <strain evidence="2 3">CBS 142.35</strain>
    </source>
</reference>
<feature type="region of interest" description="Disordered" evidence="1">
    <location>
        <begin position="52"/>
        <end position="77"/>
    </location>
</feature>
<feature type="region of interest" description="Disordered" evidence="1">
    <location>
        <begin position="187"/>
        <end position="239"/>
    </location>
</feature>
<evidence type="ECO:0000313" key="3">
    <source>
        <dbReference type="Proteomes" id="UP000646827"/>
    </source>
</evidence>
<evidence type="ECO:0000313" key="2">
    <source>
        <dbReference type="EMBL" id="KAG2226772.1"/>
    </source>
</evidence>
<protein>
    <submittedName>
        <fullName evidence="2">Uncharacterized protein</fullName>
    </submittedName>
</protein>
<organism evidence="2 3">
    <name type="scientific">Circinella minor</name>
    <dbReference type="NCBI Taxonomy" id="1195481"/>
    <lineage>
        <taxon>Eukaryota</taxon>
        <taxon>Fungi</taxon>
        <taxon>Fungi incertae sedis</taxon>
        <taxon>Mucoromycota</taxon>
        <taxon>Mucoromycotina</taxon>
        <taxon>Mucoromycetes</taxon>
        <taxon>Mucorales</taxon>
        <taxon>Lichtheimiaceae</taxon>
        <taxon>Circinella</taxon>
    </lineage>
</organism>
<name>A0A8H7SCG5_9FUNG</name>
<dbReference type="AlphaFoldDB" id="A0A8H7SCG5"/>
<dbReference type="Proteomes" id="UP000646827">
    <property type="component" value="Unassembled WGS sequence"/>
</dbReference>
<dbReference type="EMBL" id="JAEPRB010000013">
    <property type="protein sequence ID" value="KAG2226772.1"/>
    <property type="molecule type" value="Genomic_DNA"/>
</dbReference>
<sequence>MTSRSTTPPEDSTHANTTTGTATVQVAMTIMIGATPVTVTMTIMIEAAQPTTATTTHNNNNNNNNNYSRDVSETEPPSGILSYGGMNEWSSQFYAPSQPGLLPAVTITTSNEMARSNIQEHNGFSPLALSPLTNLSLNSSPPLISYPHYMNNTPEEVNYYEEGLLSELFDPLYTTAITSMTTTVPVQQLPNNTSYSSLLTDSHHEHQPSSSPLVFEENQEIPVPQEDTYSLNETIENEQ</sequence>
<comment type="caution">
    <text evidence="2">The sequence shown here is derived from an EMBL/GenBank/DDBJ whole genome shotgun (WGS) entry which is preliminary data.</text>
</comment>
<accession>A0A8H7SCG5</accession>
<feature type="compositionally biased region" description="Polar residues" evidence="1">
    <location>
        <begin position="1"/>
        <end position="10"/>
    </location>
</feature>